<keyword evidence="2" id="KW-1185">Reference proteome</keyword>
<dbReference type="CDD" id="cd23697">
    <property type="entry name" value="At5g55125"/>
    <property type="match status" value="1"/>
</dbReference>
<dbReference type="AlphaFoldDB" id="A0A0A0LI20"/>
<reference evidence="1 2" key="2">
    <citation type="journal article" date="2009" name="PLoS ONE">
        <title>An integrated genetic and cytogenetic map of the cucumber genome.</title>
        <authorList>
            <person name="Ren Y."/>
            <person name="Zhang Z."/>
            <person name="Liu J."/>
            <person name="Staub J.E."/>
            <person name="Han Y."/>
            <person name="Cheng Z."/>
            <person name="Li X."/>
            <person name="Lu J."/>
            <person name="Miao H."/>
            <person name="Kang H."/>
            <person name="Xie B."/>
            <person name="Gu X."/>
            <person name="Wang X."/>
            <person name="Du Y."/>
            <person name="Jin W."/>
            <person name="Huang S."/>
        </authorList>
    </citation>
    <scope>NUCLEOTIDE SEQUENCE [LARGE SCALE GENOMIC DNA]</scope>
    <source>
        <strain evidence="2">cv. 9930</strain>
    </source>
</reference>
<protein>
    <submittedName>
        <fullName evidence="1">Uncharacterized protein</fullName>
    </submittedName>
</protein>
<dbReference type="STRING" id="3659.A0A0A0LI20"/>
<dbReference type="EMBL" id="CM002923">
    <property type="protein sequence ID" value="KGN60679.1"/>
    <property type="molecule type" value="Genomic_DNA"/>
</dbReference>
<gene>
    <name evidence="1" type="ORF">Csa_2G006250</name>
</gene>
<reference evidence="1 2" key="3">
    <citation type="journal article" date="2010" name="BMC Genomics">
        <title>Transcriptome sequencing and comparative analysis of cucumber flowers with different sex types.</title>
        <authorList>
            <person name="Guo S."/>
            <person name="Zheng Y."/>
            <person name="Joung J.G."/>
            <person name="Liu S."/>
            <person name="Zhang Z."/>
            <person name="Crasta O.R."/>
            <person name="Sobral B.W."/>
            <person name="Xu Y."/>
            <person name="Huang S."/>
            <person name="Fei Z."/>
        </authorList>
    </citation>
    <scope>NUCLEOTIDE SEQUENCE [LARGE SCALE GENOMIC DNA]</scope>
    <source>
        <strain evidence="2">cv. 9930</strain>
    </source>
</reference>
<name>A0A0A0LI20_CUCSA</name>
<dbReference type="eggNOG" id="ENOG502S6X2">
    <property type="taxonomic scope" value="Eukaryota"/>
</dbReference>
<proteinExistence type="predicted"/>
<evidence type="ECO:0000313" key="1">
    <source>
        <dbReference type="EMBL" id="KGN60679.1"/>
    </source>
</evidence>
<dbReference type="Proteomes" id="UP000029981">
    <property type="component" value="Chromosome 2"/>
</dbReference>
<dbReference type="KEGG" id="csv:101220819"/>
<evidence type="ECO:0000313" key="2">
    <source>
        <dbReference type="Proteomes" id="UP000029981"/>
    </source>
</evidence>
<reference evidence="1 2" key="1">
    <citation type="journal article" date="2009" name="Nat. Genet.">
        <title>The genome of the cucumber, Cucumis sativus L.</title>
        <authorList>
            <person name="Huang S."/>
            <person name="Li R."/>
            <person name="Zhang Z."/>
            <person name="Li L."/>
            <person name="Gu X."/>
            <person name="Fan W."/>
            <person name="Lucas W.J."/>
            <person name="Wang X."/>
            <person name="Xie B."/>
            <person name="Ni P."/>
            <person name="Ren Y."/>
            <person name="Zhu H."/>
            <person name="Li J."/>
            <person name="Lin K."/>
            <person name="Jin W."/>
            <person name="Fei Z."/>
            <person name="Li G."/>
            <person name="Staub J."/>
            <person name="Kilian A."/>
            <person name="van der Vossen E.A."/>
            <person name="Wu Y."/>
            <person name="Guo J."/>
            <person name="He J."/>
            <person name="Jia Z."/>
            <person name="Ren Y."/>
            <person name="Tian G."/>
            <person name="Lu Y."/>
            <person name="Ruan J."/>
            <person name="Qian W."/>
            <person name="Wang M."/>
            <person name="Huang Q."/>
            <person name="Li B."/>
            <person name="Xuan Z."/>
            <person name="Cao J."/>
            <person name="Asan"/>
            <person name="Wu Z."/>
            <person name="Zhang J."/>
            <person name="Cai Q."/>
            <person name="Bai Y."/>
            <person name="Zhao B."/>
            <person name="Han Y."/>
            <person name="Li Y."/>
            <person name="Li X."/>
            <person name="Wang S."/>
            <person name="Shi Q."/>
            <person name="Liu S."/>
            <person name="Cho W.K."/>
            <person name="Kim J.Y."/>
            <person name="Xu Y."/>
            <person name="Heller-Uszynska K."/>
            <person name="Miao H."/>
            <person name="Cheng Z."/>
            <person name="Zhang S."/>
            <person name="Wu J."/>
            <person name="Yang Y."/>
            <person name="Kang H."/>
            <person name="Li M."/>
            <person name="Liang H."/>
            <person name="Ren X."/>
            <person name="Shi Z."/>
            <person name="Wen M."/>
            <person name="Jian M."/>
            <person name="Yang H."/>
            <person name="Zhang G."/>
            <person name="Yang Z."/>
            <person name="Chen R."/>
            <person name="Liu S."/>
            <person name="Li J."/>
            <person name="Ma L."/>
            <person name="Liu H."/>
            <person name="Zhou Y."/>
            <person name="Zhao J."/>
            <person name="Fang X."/>
            <person name="Li G."/>
            <person name="Fang L."/>
            <person name="Li Y."/>
            <person name="Liu D."/>
            <person name="Zheng H."/>
            <person name="Zhang Y."/>
            <person name="Qin N."/>
            <person name="Li Z."/>
            <person name="Yang G."/>
            <person name="Yang S."/>
            <person name="Bolund L."/>
            <person name="Kristiansen K."/>
            <person name="Zheng H."/>
            <person name="Li S."/>
            <person name="Zhang X."/>
            <person name="Yang H."/>
            <person name="Wang J."/>
            <person name="Sun R."/>
            <person name="Zhang B."/>
            <person name="Jiang S."/>
            <person name="Wang J."/>
            <person name="Du Y."/>
            <person name="Li S."/>
        </authorList>
    </citation>
    <scope>NUCLEOTIDE SEQUENCE [LARGE SCALE GENOMIC DNA]</scope>
    <source>
        <strain evidence="2">cv. 9930</strain>
    </source>
</reference>
<dbReference type="OMA" id="TGKVYHF"/>
<dbReference type="PANTHER" id="PTHR37264:SF1">
    <property type="entry name" value="RIBOSOMAL PROTEIN L31"/>
    <property type="match status" value="1"/>
</dbReference>
<dbReference type="Gramene" id="KGN60679">
    <property type="protein sequence ID" value="KGN60679"/>
    <property type="gene ID" value="Csa_2G006250"/>
</dbReference>
<organism evidence="1 2">
    <name type="scientific">Cucumis sativus</name>
    <name type="common">Cucumber</name>
    <dbReference type="NCBI Taxonomy" id="3659"/>
    <lineage>
        <taxon>Eukaryota</taxon>
        <taxon>Viridiplantae</taxon>
        <taxon>Streptophyta</taxon>
        <taxon>Embryophyta</taxon>
        <taxon>Tracheophyta</taxon>
        <taxon>Spermatophyta</taxon>
        <taxon>Magnoliopsida</taxon>
        <taxon>eudicotyledons</taxon>
        <taxon>Gunneridae</taxon>
        <taxon>Pentapetalae</taxon>
        <taxon>rosids</taxon>
        <taxon>fabids</taxon>
        <taxon>Cucurbitales</taxon>
        <taxon>Cucurbitaceae</taxon>
        <taxon>Benincaseae</taxon>
        <taxon>Cucumis</taxon>
    </lineage>
</organism>
<accession>A0A0A0LI20</accession>
<dbReference type="OrthoDB" id="1840965at2759"/>
<sequence>MKKGLHPQLQYVSYVTPSGRLMSAMMTKAHNVSKVYHLRAKRQMIESIGQLAKFRRRYEMGNDENADNAENVENAEKK</sequence>
<dbReference type="PANTHER" id="PTHR37264">
    <property type="entry name" value="RIBOSOMAL PROTEIN L31"/>
    <property type="match status" value="1"/>
</dbReference>
<reference evidence="1 2" key="4">
    <citation type="journal article" date="2011" name="BMC Genomics">
        <title>RNA-Seq improves annotation of protein-coding genes in the cucumber genome.</title>
        <authorList>
            <person name="Li Z."/>
            <person name="Zhang Z."/>
            <person name="Yan P."/>
            <person name="Huang S."/>
            <person name="Fei Z."/>
            <person name="Lin K."/>
        </authorList>
    </citation>
    <scope>NUCLEOTIDE SEQUENCE [LARGE SCALE GENOMIC DNA]</scope>
    <source>
        <strain evidence="2">cv. 9930</strain>
    </source>
</reference>